<evidence type="ECO:0000313" key="2">
    <source>
        <dbReference type="EMBL" id="PPZ90523.1"/>
    </source>
</evidence>
<reference evidence="2 3" key="1">
    <citation type="submission" date="2018-02" db="EMBL/GenBank/DDBJ databases">
        <title>Draft genome sequence of bacterial isolates from marine environment.</title>
        <authorList>
            <person name="Singh S.K."/>
            <person name="Hill R."/>
            <person name="Major S."/>
            <person name="Cai H."/>
            <person name="Li Y."/>
        </authorList>
    </citation>
    <scope>NUCLEOTIDE SEQUENCE [LARGE SCALE GENOMIC DNA]</scope>
    <source>
        <strain evidence="2 3">IMET F</strain>
    </source>
</reference>
<organism evidence="2 3">
    <name type="scientific">Cloacibacterium normanense</name>
    <dbReference type="NCBI Taxonomy" id="237258"/>
    <lineage>
        <taxon>Bacteria</taxon>
        <taxon>Pseudomonadati</taxon>
        <taxon>Bacteroidota</taxon>
        <taxon>Flavobacteriia</taxon>
        <taxon>Flavobacteriales</taxon>
        <taxon>Weeksellaceae</taxon>
    </lineage>
</organism>
<dbReference type="AlphaFoldDB" id="A0A2S7I1U0"/>
<dbReference type="EMBL" id="PTPZ01000011">
    <property type="protein sequence ID" value="PPZ90523.1"/>
    <property type="molecule type" value="Genomic_DNA"/>
</dbReference>
<dbReference type="Proteomes" id="UP000238565">
    <property type="component" value="Unassembled WGS sequence"/>
</dbReference>
<feature type="coiled-coil region" evidence="1">
    <location>
        <begin position="15"/>
        <end position="42"/>
    </location>
</feature>
<accession>A0A2S7I1U0</accession>
<gene>
    <name evidence="2" type="ORF">C3729_12970</name>
</gene>
<protein>
    <submittedName>
        <fullName evidence="2">Transposase</fullName>
    </submittedName>
</protein>
<dbReference type="RefSeq" id="WP_104794546.1">
    <property type="nucleotide sequence ID" value="NZ_PTPZ01000011.1"/>
</dbReference>
<proteinExistence type="predicted"/>
<sequence>MNRILYLSSIFITILGFSQNNCEALKKENEALQLTNKVLTSENDYLKKIVEINKAILDTEKDNSSFKITKVTGSKAEKTISITFLVEAKDENKKMTIEDISIVDIEGKEYEIDFYKSSRPYPELDLKTPVKLTFSFKNIENEPLFIKLFRFKITSQPKKNLFENTKSNLEFKDLKVIWN</sequence>
<evidence type="ECO:0000256" key="1">
    <source>
        <dbReference type="SAM" id="Coils"/>
    </source>
</evidence>
<name>A0A2S7I1U0_9FLAO</name>
<evidence type="ECO:0000313" key="3">
    <source>
        <dbReference type="Proteomes" id="UP000238565"/>
    </source>
</evidence>
<comment type="caution">
    <text evidence="2">The sequence shown here is derived from an EMBL/GenBank/DDBJ whole genome shotgun (WGS) entry which is preliminary data.</text>
</comment>
<keyword evidence="1" id="KW-0175">Coiled coil</keyword>